<evidence type="ECO:0000313" key="3">
    <source>
        <dbReference type="Proteomes" id="UP001404956"/>
    </source>
</evidence>
<name>A0ABP9XIB1_9DEIO</name>
<dbReference type="Proteomes" id="UP001404956">
    <property type="component" value="Unassembled WGS sequence"/>
</dbReference>
<feature type="transmembrane region" description="Helical" evidence="1">
    <location>
        <begin position="114"/>
        <end position="135"/>
    </location>
</feature>
<keyword evidence="1" id="KW-0812">Transmembrane</keyword>
<feature type="transmembrane region" description="Helical" evidence="1">
    <location>
        <begin position="82"/>
        <end position="102"/>
    </location>
</feature>
<feature type="transmembrane region" description="Helical" evidence="1">
    <location>
        <begin position="147"/>
        <end position="165"/>
    </location>
</feature>
<keyword evidence="1" id="KW-0472">Membrane</keyword>
<evidence type="ECO:0000313" key="2">
    <source>
        <dbReference type="EMBL" id="GAA5535095.1"/>
    </source>
</evidence>
<proteinExistence type="predicted"/>
<dbReference type="EMBL" id="BAABRV010000015">
    <property type="protein sequence ID" value="GAA5535095.1"/>
    <property type="molecule type" value="Genomic_DNA"/>
</dbReference>
<feature type="transmembrane region" description="Helical" evidence="1">
    <location>
        <begin position="177"/>
        <end position="198"/>
    </location>
</feature>
<organism evidence="2 3">
    <name type="scientific">Deinococcus aluminii</name>
    <dbReference type="NCBI Taxonomy" id="1656885"/>
    <lineage>
        <taxon>Bacteria</taxon>
        <taxon>Thermotogati</taxon>
        <taxon>Deinococcota</taxon>
        <taxon>Deinococci</taxon>
        <taxon>Deinococcales</taxon>
        <taxon>Deinococcaceae</taxon>
        <taxon>Deinococcus</taxon>
    </lineage>
</organism>
<sequence>MRSVVRLRPETLEGYAVTVTTAQGYVVAWPTHPSPRPTRQEARALTLATDAAGWFARILGVLVTGWSGWLCIFWAALRKVAWLGWLGLLGSLGLPVFLLLMARGGADVVFPPELVWWPLFVLPLGGACFTLPRTLRFGATEPLWQRFGLGLLAMVMLTLFGLLTTAKMTSSSFPRQFGLTVLLAVPVTALILCAVVLWKRRNLPI</sequence>
<protein>
    <submittedName>
        <fullName evidence="2">Uncharacterized protein</fullName>
    </submittedName>
</protein>
<gene>
    <name evidence="2" type="ORF">Dalu01_03517</name>
</gene>
<accession>A0ABP9XIB1</accession>
<keyword evidence="3" id="KW-1185">Reference proteome</keyword>
<comment type="caution">
    <text evidence="2">The sequence shown here is derived from an EMBL/GenBank/DDBJ whole genome shotgun (WGS) entry which is preliminary data.</text>
</comment>
<feature type="transmembrane region" description="Helical" evidence="1">
    <location>
        <begin position="51"/>
        <end position="75"/>
    </location>
</feature>
<keyword evidence="1" id="KW-1133">Transmembrane helix</keyword>
<reference evidence="2 3" key="1">
    <citation type="submission" date="2024-02" db="EMBL/GenBank/DDBJ databases">
        <title>Deinococcus aluminii NBRC 112889.</title>
        <authorList>
            <person name="Ichikawa N."/>
            <person name="Katano-Makiyama Y."/>
            <person name="Hidaka K."/>
        </authorList>
    </citation>
    <scope>NUCLEOTIDE SEQUENCE [LARGE SCALE GENOMIC DNA]</scope>
    <source>
        <strain evidence="2 3">NBRC 112889</strain>
    </source>
</reference>
<evidence type="ECO:0000256" key="1">
    <source>
        <dbReference type="SAM" id="Phobius"/>
    </source>
</evidence>